<dbReference type="Pfam" id="PF04966">
    <property type="entry name" value="OprB"/>
    <property type="match status" value="1"/>
</dbReference>
<gene>
    <name evidence="3" type="ORF">FHR19_002513</name>
</gene>
<dbReference type="GO" id="GO:0008643">
    <property type="term" value="P:carbohydrate transport"/>
    <property type="evidence" value="ECO:0007669"/>
    <property type="project" value="InterPro"/>
</dbReference>
<dbReference type="GO" id="GO:0015288">
    <property type="term" value="F:porin activity"/>
    <property type="evidence" value="ECO:0007669"/>
    <property type="project" value="InterPro"/>
</dbReference>
<reference evidence="3 4" key="1">
    <citation type="submission" date="2020-08" db="EMBL/GenBank/DDBJ databases">
        <title>Genomic Encyclopedia of Type Strains, Phase IV (KMG-IV): sequencing the most valuable type-strain genomes for metagenomic binning, comparative biology and taxonomic classification.</title>
        <authorList>
            <person name="Goeker M."/>
        </authorList>
    </citation>
    <scope>NUCLEOTIDE SEQUENCE [LARGE SCALE GENOMIC DNA]</scope>
    <source>
        <strain evidence="3 4">DSM 27244</strain>
    </source>
</reference>
<dbReference type="PANTHER" id="PTHR37944:SF1">
    <property type="entry name" value="PORIN B"/>
    <property type="match status" value="1"/>
</dbReference>
<keyword evidence="4" id="KW-1185">Reference proteome</keyword>
<feature type="signal peptide" evidence="2">
    <location>
        <begin position="1"/>
        <end position="17"/>
    </location>
</feature>
<dbReference type="InterPro" id="IPR052932">
    <property type="entry name" value="OprB_Porin"/>
</dbReference>
<proteinExistence type="inferred from homology"/>
<dbReference type="AlphaFoldDB" id="A0A7W9ARD4"/>
<evidence type="ECO:0000256" key="2">
    <source>
        <dbReference type="RuleBase" id="RU363072"/>
    </source>
</evidence>
<dbReference type="Proteomes" id="UP000557739">
    <property type="component" value="Unassembled WGS sequence"/>
</dbReference>
<dbReference type="GO" id="GO:0016020">
    <property type="term" value="C:membrane"/>
    <property type="evidence" value="ECO:0007669"/>
    <property type="project" value="InterPro"/>
</dbReference>
<evidence type="ECO:0000313" key="3">
    <source>
        <dbReference type="EMBL" id="MBB5699158.1"/>
    </source>
</evidence>
<dbReference type="PANTHER" id="PTHR37944">
    <property type="entry name" value="PORIN B"/>
    <property type="match status" value="1"/>
</dbReference>
<name>A0A7W9ARD4_9SPHN</name>
<dbReference type="EMBL" id="JACIJJ010000003">
    <property type="protein sequence ID" value="MBB5699158.1"/>
    <property type="molecule type" value="Genomic_DNA"/>
</dbReference>
<dbReference type="InterPro" id="IPR038673">
    <property type="entry name" value="OprB_sf"/>
</dbReference>
<sequence length="391" mass="41358">MKRLAWLALAVSSAAYAQDERPTGYPRSANERAKGAVTLSGVYTGEVRSVLSGGLRRDTRYLDNLDLQVAVDGERAIGWQGGRLFAYVIHNNGVGFSDAFVGDLQTVSNIETGVKAARLFEAWAEQAIGSRGSVKAGLYNLNSEFDTTISGGLFMLSSHGIGADLAQSGRNGPSIFPVTSLAVRGEWAPWDRLLLRAAVLDGVPGDPARPEATVVRFARGDGALVIAEANYLTRGTKIGLGSWRYTAQFDPIDGGRPAAGNGGTYAFAEHQLTGSGERGGAGLTGWLRVGAADQRYNPIAGYLGAGLVQTSIGTARSDDQAGVSVAIARFGAPYRREARAGRHEVVIEASYRLAIAKWLSIQPDLQVVFQPGGRPDIAPAVVPAVRFKLGL</sequence>
<comment type="caution">
    <text evidence="3">The sequence shown here is derived from an EMBL/GenBank/DDBJ whole genome shotgun (WGS) entry which is preliminary data.</text>
</comment>
<accession>A0A7W9ARD4</accession>
<feature type="chain" id="PRO_5031604347" evidence="2">
    <location>
        <begin position="18"/>
        <end position="391"/>
    </location>
</feature>
<protein>
    <submittedName>
        <fullName evidence="3">Porin</fullName>
    </submittedName>
</protein>
<evidence type="ECO:0000313" key="4">
    <source>
        <dbReference type="Proteomes" id="UP000557739"/>
    </source>
</evidence>
<dbReference type="RefSeq" id="WP_184028827.1">
    <property type="nucleotide sequence ID" value="NZ_JACIJJ010000003.1"/>
</dbReference>
<dbReference type="Gene3D" id="2.40.160.180">
    <property type="entry name" value="Carbohydrate-selective porin OprB"/>
    <property type="match status" value="1"/>
</dbReference>
<keyword evidence="2" id="KW-0732">Signal</keyword>
<dbReference type="InterPro" id="IPR007049">
    <property type="entry name" value="Carb-sel_porin_OprB"/>
</dbReference>
<comment type="similarity">
    <text evidence="1 2">Belongs to the OprB family.</text>
</comment>
<evidence type="ECO:0000256" key="1">
    <source>
        <dbReference type="ARBA" id="ARBA00008769"/>
    </source>
</evidence>
<organism evidence="3 4">
    <name type="scientific">Sphingomonas yantingensis</name>
    <dbReference type="NCBI Taxonomy" id="1241761"/>
    <lineage>
        <taxon>Bacteria</taxon>
        <taxon>Pseudomonadati</taxon>
        <taxon>Pseudomonadota</taxon>
        <taxon>Alphaproteobacteria</taxon>
        <taxon>Sphingomonadales</taxon>
        <taxon>Sphingomonadaceae</taxon>
        <taxon>Sphingomonas</taxon>
    </lineage>
</organism>